<dbReference type="PRINTS" id="PR01590">
    <property type="entry name" value="HTHFIS"/>
</dbReference>
<dbReference type="Proteomes" id="UP000885986">
    <property type="component" value="Unassembled WGS sequence"/>
</dbReference>
<dbReference type="Gene3D" id="1.10.10.60">
    <property type="entry name" value="Homeodomain-like"/>
    <property type="match status" value="1"/>
</dbReference>
<dbReference type="InterPro" id="IPR002197">
    <property type="entry name" value="HTH_Fis"/>
</dbReference>
<sequence length="60" mass="6646">HSSLPTLKEARAGFEKTYLRNLLNATAGNISRAAELAGRYRADLYNLLKKHGLSPGDFKE</sequence>
<gene>
    <name evidence="2" type="ORF">ENN98_00150</name>
</gene>
<evidence type="ECO:0000313" key="2">
    <source>
        <dbReference type="EMBL" id="HET97122.1"/>
    </source>
</evidence>
<dbReference type="InterPro" id="IPR009057">
    <property type="entry name" value="Homeodomain-like_sf"/>
</dbReference>
<name>A0A7C2TKN6_9BACT</name>
<feature type="non-terminal residue" evidence="2">
    <location>
        <position position="1"/>
    </location>
</feature>
<dbReference type="Pfam" id="PF02954">
    <property type="entry name" value="HTH_8"/>
    <property type="match status" value="1"/>
</dbReference>
<evidence type="ECO:0000259" key="1">
    <source>
        <dbReference type="Pfam" id="PF02954"/>
    </source>
</evidence>
<accession>A0A7C2TKN6</accession>
<dbReference type="GO" id="GO:0043565">
    <property type="term" value="F:sequence-specific DNA binding"/>
    <property type="evidence" value="ECO:0007669"/>
    <property type="project" value="InterPro"/>
</dbReference>
<protein>
    <submittedName>
        <fullName evidence="2">Two-component system response regulator GlrR</fullName>
    </submittedName>
</protein>
<dbReference type="AlphaFoldDB" id="A0A7C2TKN6"/>
<reference evidence="2" key="1">
    <citation type="journal article" date="2020" name="mSystems">
        <title>Genome- and Community-Level Interaction Insights into Carbon Utilization and Element Cycling Functions of Hydrothermarchaeota in Hydrothermal Sediment.</title>
        <authorList>
            <person name="Zhou Z."/>
            <person name="Liu Y."/>
            <person name="Xu W."/>
            <person name="Pan J."/>
            <person name="Luo Z.H."/>
            <person name="Li M."/>
        </authorList>
    </citation>
    <scope>NUCLEOTIDE SEQUENCE [LARGE SCALE GENOMIC DNA]</scope>
    <source>
        <strain evidence="2">SpSt-1224</strain>
    </source>
</reference>
<proteinExistence type="predicted"/>
<organism evidence="2">
    <name type="scientific">Desulfurivibrio alkaliphilus</name>
    <dbReference type="NCBI Taxonomy" id="427923"/>
    <lineage>
        <taxon>Bacteria</taxon>
        <taxon>Pseudomonadati</taxon>
        <taxon>Thermodesulfobacteriota</taxon>
        <taxon>Desulfobulbia</taxon>
        <taxon>Desulfobulbales</taxon>
        <taxon>Desulfobulbaceae</taxon>
        <taxon>Desulfurivibrio</taxon>
    </lineage>
</organism>
<dbReference type="SUPFAM" id="SSF46689">
    <property type="entry name" value="Homeodomain-like"/>
    <property type="match status" value="1"/>
</dbReference>
<comment type="caution">
    <text evidence="2">The sequence shown here is derived from an EMBL/GenBank/DDBJ whole genome shotgun (WGS) entry which is preliminary data.</text>
</comment>
<dbReference type="EMBL" id="DSDS01000005">
    <property type="protein sequence ID" value="HET97122.1"/>
    <property type="molecule type" value="Genomic_DNA"/>
</dbReference>
<feature type="domain" description="DNA binding HTH" evidence="1">
    <location>
        <begin position="14"/>
        <end position="50"/>
    </location>
</feature>